<reference evidence="4" key="1">
    <citation type="journal article" date="2015" name="Proc. Natl. Acad. Sci. U.S.A.">
        <title>Genome sequence of the Asian Tiger mosquito, Aedes albopictus, reveals insights into its biology, genetics, and evolution.</title>
        <authorList>
            <person name="Chen X.G."/>
            <person name="Jiang X."/>
            <person name="Gu J."/>
            <person name="Xu M."/>
            <person name="Wu Y."/>
            <person name="Deng Y."/>
            <person name="Zhang C."/>
            <person name="Bonizzoni M."/>
            <person name="Dermauw W."/>
            <person name="Vontas J."/>
            <person name="Armbruster P."/>
            <person name="Huang X."/>
            <person name="Yang Y."/>
            <person name="Zhang H."/>
            <person name="He W."/>
            <person name="Peng H."/>
            <person name="Liu Y."/>
            <person name="Wu K."/>
            <person name="Chen J."/>
            <person name="Lirakis M."/>
            <person name="Topalis P."/>
            <person name="Van Leeuwen T."/>
            <person name="Hall A.B."/>
            <person name="Jiang X."/>
            <person name="Thorpe C."/>
            <person name="Mueller R.L."/>
            <person name="Sun C."/>
            <person name="Waterhouse R.M."/>
            <person name="Yan G."/>
            <person name="Tu Z.J."/>
            <person name="Fang X."/>
            <person name="James A.A."/>
        </authorList>
    </citation>
    <scope>NUCLEOTIDE SEQUENCE [LARGE SCALE GENOMIC DNA]</scope>
    <source>
        <strain evidence="4">Foshan</strain>
    </source>
</reference>
<evidence type="ECO:0000256" key="1">
    <source>
        <dbReference type="SAM" id="MobiDB-lite"/>
    </source>
</evidence>
<dbReference type="PANTHER" id="PTHR37984">
    <property type="entry name" value="PROTEIN CBG26694"/>
    <property type="match status" value="1"/>
</dbReference>
<dbReference type="SUPFAM" id="SSF56672">
    <property type="entry name" value="DNA/RNA polymerases"/>
    <property type="match status" value="1"/>
</dbReference>
<dbReference type="InterPro" id="IPR050951">
    <property type="entry name" value="Retrovirus_Pol_polyprotein"/>
</dbReference>
<sequence length="222" mass="25438">MLQRLFAKYSNVFDDSIGRISSVQANLRLTPNAKPVFLKARKIPFIKKSENRMRICGDYKQTVNPLLIGIRCQPWMNSRGGTGGPRNTDSQYTSGIIPPKSPDVRGVIGSSDMAETNRDQDFPGVSVFLDDIKVTGPNDEVHLRRLEEVLRRLSYYGFRVNKEKCVFFADKIEYCGYDIDRDGVHKVAKNVEVIQEMRRPKTKDEVRSIVGMINYYGRFFET</sequence>
<feature type="compositionally biased region" description="Polar residues" evidence="1">
    <location>
        <begin position="85"/>
        <end position="94"/>
    </location>
</feature>
<keyword evidence="4" id="KW-1185">Reference proteome</keyword>
<dbReference type="InterPro" id="IPR000477">
    <property type="entry name" value="RT_dom"/>
</dbReference>
<dbReference type="Pfam" id="PF00078">
    <property type="entry name" value="RVT_1"/>
    <property type="match status" value="1"/>
</dbReference>
<dbReference type="InterPro" id="IPR043502">
    <property type="entry name" value="DNA/RNA_pol_sf"/>
</dbReference>
<name>A0ABM1YYL5_AEDAL</name>
<reference evidence="3" key="2">
    <citation type="submission" date="2025-05" db="UniProtKB">
        <authorList>
            <consortium name="EnsemblMetazoa"/>
        </authorList>
    </citation>
    <scope>IDENTIFICATION</scope>
    <source>
        <strain evidence="3">Foshan</strain>
    </source>
</reference>
<protein>
    <recommendedName>
        <fullName evidence="2">Reverse transcriptase domain-containing protein</fullName>
    </recommendedName>
</protein>
<accession>A0ABM1YYL5</accession>
<feature type="region of interest" description="Disordered" evidence="1">
    <location>
        <begin position="78"/>
        <end position="97"/>
    </location>
</feature>
<evidence type="ECO:0000313" key="3">
    <source>
        <dbReference type="EnsemblMetazoa" id="AALFPA23_013281.P19228"/>
    </source>
</evidence>
<dbReference type="Proteomes" id="UP000069940">
    <property type="component" value="Unassembled WGS sequence"/>
</dbReference>
<dbReference type="PANTHER" id="PTHR37984:SF5">
    <property type="entry name" value="PROTEIN NYNRIN-LIKE"/>
    <property type="match status" value="1"/>
</dbReference>
<evidence type="ECO:0000313" key="4">
    <source>
        <dbReference type="Proteomes" id="UP000069940"/>
    </source>
</evidence>
<dbReference type="InterPro" id="IPR043128">
    <property type="entry name" value="Rev_trsase/Diguanyl_cyclase"/>
</dbReference>
<dbReference type="Gene3D" id="3.30.70.270">
    <property type="match status" value="2"/>
</dbReference>
<dbReference type="RefSeq" id="XP_062714212.1">
    <property type="nucleotide sequence ID" value="XM_062858228.1"/>
</dbReference>
<dbReference type="GeneID" id="134290986"/>
<feature type="domain" description="Reverse transcriptase" evidence="2">
    <location>
        <begin position="125"/>
        <end position="179"/>
    </location>
</feature>
<organism evidence="3 4">
    <name type="scientific">Aedes albopictus</name>
    <name type="common">Asian tiger mosquito</name>
    <name type="synonym">Stegomyia albopicta</name>
    <dbReference type="NCBI Taxonomy" id="7160"/>
    <lineage>
        <taxon>Eukaryota</taxon>
        <taxon>Metazoa</taxon>
        <taxon>Ecdysozoa</taxon>
        <taxon>Arthropoda</taxon>
        <taxon>Hexapoda</taxon>
        <taxon>Insecta</taxon>
        <taxon>Pterygota</taxon>
        <taxon>Neoptera</taxon>
        <taxon>Endopterygota</taxon>
        <taxon>Diptera</taxon>
        <taxon>Nematocera</taxon>
        <taxon>Culicoidea</taxon>
        <taxon>Culicidae</taxon>
        <taxon>Culicinae</taxon>
        <taxon>Aedini</taxon>
        <taxon>Aedes</taxon>
        <taxon>Stegomyia</taxon>
    </lineage>
</organism>
<proteinExistence type="predicted"/>
<dbReference type="EnsemblMetazoa" id="AALFPA23_013281.R19228">
    <property type="protein sequence ID" value="AALFPA23_013281.P19228"/>
    <property type="gene ID" value="AALFPA23_013281"/>
</dbReference>
<evidence type="ECO:0000259" key="2">
    <source>
        <dbReference type="Pfam" id="PF00078"/>
    </source>
</evidence>